<dbReference type="EC" id="3.6.4.13" evidence="1"/>
<dbReference type="InterPro" id="IPR011545">
    <property type="entry name" value="DEAD/DEAH_box_helicase_dom"/>
</dbReference>
<dbReference type="PROSITE" id="PS51192">
    <property type="entry name" value="HELICASE_ATP_BIND_1"/>
    <property type="match status" value="1"/>
</dbReference>
<evidence type="ECO:0000256" key="6">
    <source>
        <dbReference type="SAM" id="MobiDB-lite"/>
    </source>
</evidence>
<evidence type="ECO:0000313" key="10">
    <source>
        <dbReference type="Proteomes" id="UP000807469"/>
    </source>
</evidence>
<dbReference type="InterPro" id="IPR014001">
    <property type="entry name" value="Helicase_ATP-bd"/>
</dbReference>
<feature type="region of interest" description="Disordered" evidence="6">
    <location>
        <begin position="421"/>
        <end position="441"/>
    </location>
</feature>
<evidence type="ECO:0000256" key="3">
    <source>
        <dbReference type="ARBA" id="ARBA00022801"/>
    </source>
</evidence>
<evidence type="ECO:0000256" key="1">
    <source>
        <dbReference type="ARBA" id="ARBA00012552"/>
    </source>
</evidence>
<dbReference type="PROSITE" id="PS51194">
    <property type="entry name" value="HELICASE_CTER"/>
    <property type="match status" value="1"/>
</dbReference>
<evidence type="ECO:0000256" key="5">
    <source>
        <dbReference type="ARBA" id="ARBA00022840"/>
    </source>
</evidence>
<keyword evidence="10" id="KW-1185">Reference proteome</keyword>
<feature type="domain" description="Helicase ATP-binding" evidence="7">
    <location>
        <begin position="132"/>
        <end position="380"/>
    </location>
</feature>
<dbReference type="InterPro" id="IPR050547">
    <property type="entry name" value="DEAD_box_RNA_helicases"/>
</dbReference>
<dbReference type="SUPFAM" id="SSF52540">
    <property type="entry name" value="P-loop containing nucleoside triphosphate hydrolases"/>
    <property type="match status" value="1"/>
</dbReference>
<dbReference type="GO" id="GO:0016787">
    <property type="term" value="F:hydrolase activity"/>
    <property type="evidence" value="ECO:0007669"/>
    <property type="project" value="UniProtKB-KW"/>
</dbReference>
<dbReference type="PANTHER" id="PTHR47963:SF8">
    <property type="entry name" value="ATP-DEPENDENT RNA HELICASE DEAD"/>
    <property type="match status" value="1"/>
</dbReference>
<gene>
    <name evidence="9" type="ORF">BDN70DRAFT_816261</name>
</gene>
<organism evidence="9 10">
    <name type="scientific">Pholiota conissans</name>
    <dbReference type="NCBI Taxonomy" id="109636"/>
    <lineage>
        <taxon>Eukaryota</taxon>
        <taxon>Fungi</taxon>
        <taxon>Dikarya</taxon>
        <taxon>Basidiomycota</taxon>
        <taxon>Agaricomycotina</taxon>
        <taxon>Agaricomycetes</taxon>
        <taxon>Agaricomycetidae</taxon>
        <taxon>Agaricales</taxon>
        <taxon>Agaricineae</taxon>
        <taxon>Strophariaceae</taxon>
        <taxon>Pholiota</taxon>
    </lineage>
</organism>
<dbReference type="PANTHER" id="PTHR47963">
    <property type="entry name" value="DEAD-BOX ATP-DEPENDENT RNA HELICASE 47, MITOCHONDRIAL"/>
    <property type="match status" value="1"/>
</dbReference>
<keyword evidence="2" id="KW-0547">Nucleotide-binding</keyword>
<dbReference type="GO" id="GO:0003724">
    <property type="term" value="F:RNA helicase activity"/>
    <property type="evidence" value="ECO:0007669"/>
    <property type="project" value="UniProtKB-EC"/>
</dbReference>
<name>A0A9P5YSV4_9AGAR</name>
<dbReference type="InterPro" id="IPR027417">
    <property type="entry name" value="P-loop_NTPase"/>
</dbReference>
<sequence length="619" mass="68216">MKFLPLSPTGISAFVRQGACRRTWRGAADVDSTQKRKSSTYEAYAEALAQRKRGPPKSTTVNSVDAATGSFTTTTSPQNDLSRVGCAGKGLRAPQASSLSFPALGLDMPFVKAMHAAFPSVQEPTEIQSQLIPEILAGKDVLLRDVTGSGKSFGLILALLNKPRMVIHEGNSRRRVITSLVIVPHKDLALQLLHWVERLTQAMNPAPVLSSIAQVVVRGAGRPPMEEVLAALRDTPPHILICTPQAVVEIYEADKDGKALRLEMLNTVVVDEVDYLVQTAARKVEGKSFRKAYDKAVKKVERHPGPTRAILDMIYKGRKALAENPYDPEEDRKARYESVAEWRNEKEAEQQNPQLVLSSATLRVHLKDYLFRESGWLNPYNLAKIVGEREECRAIEKQKIVHSVVIASDAEIKNVEEAVPGPREEAEVTEETREEEEAEEDVNVYWNERERTEYARTRSPFNPNALEVIATAFALDVPSIALMVIPSSAPVQRAVYELRELGVNAEMLDLETAARGRGYLVSSGGEEMRANPWLLVATLATTRGLDLPALSHVFVLGMVEGPAVNGKSVDAYVHIAGRVGRFGRRGRVLSVVGDALEGARVQRILRTIGASAVRFEHFD</sequence>
<feature type="compositionally biased region" description="Acidic residues" evidence="6">
    <location>
        <begin position="427"/>
        <end position="441"/>
    </location>
</feature>
<dbReference type="OrthoDB" id="10256233at2759"/>
<keyword evidence="3 9" id="KW-0378">Hydrolase</keyword>
<dbReference type="GO" id="GO:0005524">
    <property type="term" value="F:ATP binding"/>
    <property type="evidence" value="ECO:0007669"/>
    <property type="project" value="UniProtKB-KW"/>
</dbReference>
<evidence type="ECO:0000259" key="7">
    <source>
        <dbReference type="PROSITE" id="PS51192"/>
    </source>
</evidence>
<feature type="domain" description="Helicase C-terminal" evidence="8">
    <location>
        <begin position="469"/>
        <end position="619"/>
    </location>
</feature>
<dbReference type="Pfam" id="PF00270">
    <property type="entry name" value="DEAD"/>
    <property type="match status" value="1"/>
</dbReference>
<feature type="region of interest" description="Disordered" evidence="6">
    <location>
        <begin position="50"/>
        <end position="79"/>
    </location>
</feature>
<dbReference type="SMART" id="SM00487">
    <property type="entry name" value="DEXDc"/>
    <property type="match status" value="1"/>
</dbReference>
<evidence type="ECO:0000313" key="9">
    <source>
        <dbReference type="EMBL" id="KAF9474090.1"/>
    </source>
</evidence>
<dbReference type="Proteomes" id="UP000807469">
    <property type="component" value="Unassembled WGS sequence"/>
</dbReference>
<reference evidence="9" key="1">
    <citation type="submission" date="2020-11" db="EMBL/GenBank/DDBJ databases">
        <authorList>
            <consortium name="DOE Joint Genome Institute"/>
            <person name="Ahrendt S."/>
            <person name="Riley R."/>
            <person name="Andreopoulos W."/>
            <person name="Labutti K."/>
            <person name="Pangilinan J."/>
            <person name="Ruiz-Duenas F.J."/>
            <person name="Barrasa J.M."/>
            <person name="Sanchez-Garcia M."/>
            <person name="Camarero S."/>
            <person name="Miyauchi S."/>
            <person name="Serrano A."/>
            <person name="Linde D."/>
            <person name="Babiker R."/>
            <person name="Drula E."/>
            <person name="Ayuso-Fernandez I."/>
            <person name="Pacheco R."/>
            <person name="Padilla G."/>
            <person name="Ferreira P."/>
            <person name="Barriuso J."/>
            <person name="Kellner H."/>
            <person name="Castanera R."/>
            <person name="Alfaro M."/>
            <person name="Ramirez L."/>
            <person name="Pisabarro A.G."/>
            <person name="Kuo A."/>
            <person name="Tritt A."/>
            <person name="Lipzen A."/>
            <person name="He G."/>
            <person name="Yan M."/>
            <person name="Ng V."/>
            <person name="Cullen D."/>
            <person name="Martin F."/>
            <person name="Rosso M.-N."/>
            <person name="Henrissat B."/>
            <person name="Hibbett D."/>
            <person name="Martinez A.T."/>
            <person name="Grigoriev I.V."/>
        </authorList>
    </citation>
    <scope>NUCLEOTIDE SEQUENCE</scope>
    <source>
        <strain evidence="9">CIRM-BRFM 674</strain>
    </source>
</reference>
<accession>A0A9P5YSV4</accession>
<dbReference type="AlphaFoldDB" id="A0A9P5YSV4"/>
<protein>
    <recommendedName>
        <fullName evidence="1">RNA helicase</fullName>
        <ecNumber evidence="1">3.6.4.13</ecNumber>
    </recommendedName>
</protein>
<comment type="caution">
    <text evidence="9">The sequence shown here is derived from an EMBL/GenBank/DDBJ whole genome shotgun (WGS) entry which is preliminary data.</text>
</comment>
<keyword evidence="5" id="KW-0067">ATP-binding</keyword>
<feature type="compositionally biased region" description="Polar residues" evidence="6">
    <location>
        <begin position="57"/>
        <end position="79"/>
    </location>
</feature>
<dbReference type="SMART" id="SM00490">
    <property type="entry name" value="HELICc"/>
    <property type="match status" value="1"/>
</dbReference>
<evidence type="ECO:0000256" key="4">
    <source>
        <dbReference type="ARBA" id="ARBA00022806"/>
    </source>
</evidence>
<dbReference type="InterPro" id="IPR001650">
    <property type="entry name" value="Helicase_C-like"/>
</dbReference>
<evidence type="ECO:0000256" key="2">
    <source>
        <dbReference type="ARBA" id="ARBA00022741"/>
    </source>
</evidence>
<proteinExistence type="predicted"/>
<dbReference type="Gene3D" id="3.40.50.300">
    <property type="entry name" value="P-loop containing nucleotide triphosphate hydrolases"/>
    <property type="match status" value="2"/>
</dbReference>
<dbReference type="Pfam" id="PF00271">
    <property type="entry name" value="Helicase_C"/>
    <property type="match status" value="1"/>
</dbReference>
<evidence type="ECO:0000259" key="8">
    <source>
        <dbReference type="PROSITE" id="PS51194"/>
    </source>
</evidence>
<dbReference type="EMBL" id="MU155397">
    <property type="protein sequence ID" value="KAF9474090.1"/>
    <property type="molecule type" value="Genomic_DNA"/>
</dbReference>
<dbReference type="GO" id="GO:0003723">
    <property type="term" value="F:RNA binding"/>
    <property type="evidence" value="ECO:0007669"/>
    <property type="project" value="TreeGrafter"/>
</dbReference>
<keyword evidence="4" id="KW-0347">Helicase</keyword>